<comment type="caution">
    <text evidence="1">The sequence shown here is derived from an EMBL/GenBank/DDBJ whole genome shotgun (WGS) entry which is preliminary data.</text>
</comment>
<gene>
    <name evidence="1" type="ORF">SCY_4125</name>
</gene>
<proteinExistence type="predicted"/>
<evidence type="ECO:0000313" key="2">
    <source>
        <dbReference type="Proteomes" id="UP000007060"/>
    </source>
</evidence>
<organism evidence="1 2">
    <name type="scientific">Saccharomyces cerevisiae (strain YJM789)</name>
    <name type="common">Baker's yeast</name>
    <dbReference type="NCBI Taxonomy" id="307796"/>
    <lineage>
        <taxon>Eukaryota</taxon>
        <taxon>Fungi</taxon>
        <taxon>Dikarya</taxon>
        <taxon>Ascomycota</taxon>
        <taxon>Saccharomycotina</taxon>
        <taxon>Saccharomycetes</taxon>
        <taxon>Saccharomycetales</taxon>
        <taxon>Saccharomycetaceae</taxon>
        <taxon>Saccharomyces</taxon>
    </lineage>
</organism>
<dbReference type="AlphaFoldDB" id="A6ZM13"/>
<sequence length="52" mass="6103">MIPFPAQHEIFHAYIGRITPHSSRCIANMWHSAHFFHENSLSIMKTLVPWTL</sequence>
<name>A6ZM13_YEAS7</name>
<dbReference type="OrthoDB" id="10268201at2759"/>
<accession>A6ZM13</accession>
<evidence type="ECO:0000313" key="1">
    <source>
        <dbReference type="EMBL" id="EDN64343.1"/>
    </source>
</evidence>
<protein>
    <submittedName>
        <fullName evidence="1">Conserved protein</fullName>
    </submittedName>
</protein>
<dbReference type="Proteomes" id="UP000007060">
    <property type="component" value="Unassembled WGS sequence"/>
</dbReference>
<dbReference type="EMBL" id="AAFW02000020">
    <property type="protein sequence ID" value="EDN64343.1"/>
    <property type="molecule type" value="Genomic_DNA"/>
</dbReference>
<reference evidence="1 2" key="1">
    <citation type="journal article" date="2007" name="Proc. Natl. Acad. Sci. U.S.A.">
        <title>Genome sequencing and comparative analysis of Saccharomyces cerevisiae strain YJM789.</title>
        <authorList>
            <person name="Wei W."/>
            <person name="McCusker J.H."/>
            <person name="Hyman R.W."/>
            <person name="Jones T."/>
            <person name="Ning Y."/>
            <person name="Cao Z."/>
            <person name="Gu Z."/>
            <person name="Bruno D."/>
            <person name="Miranda M."/>
            <person name="Nguyen M."/>
            <person name="Wilhelmy J."/>
            <person name="Komp C."/>
            <person name="Tamse R."/>
            <person name="Wang X."/>
            <person name="Jia P."/>
            <person name="Luedi P."/>
            <person name="Oefner P.J."/>
            <person name="David L."/>
            <person name="Dietrich F.S."/>
            <person name="Li Y."/>
            <person name="Davis R.W."/>
            <person name="Steinmetz L.M."/>
        </authorList>
    </citation>
    <scope>NUCLEOTIDE SEQUENCE [LARGE SCALE GENOMIC DNA]</scope>
    <source>
        <strain evidence="1 2">YJM789</strain>
    </source>
</reference>
<dbReference type="HOGENOM" id="CLU_3089070_0_0_1"/>